<dbReference type="GO" id="GO:0015891">
    <property type="term" value="P:siderophore transport"/>
    <property type="evidence" value="ECO:0007669"/>
    <property type="project" value="InterPro"/>
</dbReference>
<keyword evidence="13" id="KW-1185">Reference proteome</keyword>
<protein>
    <recommendedName>
        <fullName evidence="10">Protein TonB</fullName>
    </recommendedName>
</protein>
<keyword evidence="3 10" id="KW-0813">Transport</keyword>
<dbReference type="AlphaFoldDB" id="A0A3N1NQR3"/>
<keyword evidence="8 10" id="KW-1133">Transmembrane helix</keyword>
<evidence type="ECO:0000256" key="4">
    <source>
        <dbReference type="ARBA" id="ARBA00022475"/>
    </source>
</evidence>
<accession>A0A3N1NQR3</accession>
<evidence type="ECO:0000313" key="13">
    <source>
        <dbReference type="Proteomes" id="UP000273643"/>
    </source>
</evidence>
<dbReference type="GO" id="GO:0030288">
    <property type="term" value="C:outer membrane-bounded periplasmic space"/>
    <property type="evidence" value="ECO:0007669"/>
    <property type="project" value="InterPro"/>
</dbReference>
<evidence type="ECO:0000256" key="1">
    <source>
        <dbReference type="ARBA" id="ARBA00004383"/>
    </source>
</evidence>
<keyword evidence="10" id="KW-0735">Signal-anchor</keyword>
<dbReference type="GO" id="GO:0015031">
    <property type="term" value="P:protein transport"/>
    <property type="evidence" value="ECO:0007669"/>
    <property type="project" value="UniProtKB-UniRule"/>
</dbReference>
<reference evidence="12 13" key="1">
    <citation type="submission" date="2018-11" db="EMBL/GenBank/DDBJ databases">
        <title>Genomic Encyclopedia of Type Strains, Phase IV (KMG-IV): sequencing the most valuable type-strain genomes for metagenomic binning, comparative biology and taxonomic classification.</title>
        <authorList>
            <person name="Goeker M."/>
        </authorList>
    </citation>
    <scope>NUCLEOTIDE SEQUENCE [LARGE SCALE GENOMIC DNA]</scope>
    <source>
        <strain evidence="12 13">DSM 16974</strain>
    </source>
</reference>
<evidence type="ECO:0000256" key="3">
    <source>
        <dbReference type="ARBA" id="ARBA00022448"/>
    </source>
</evidence>
<dbReference type="NCBIfam" id="TIGR01352">
    <property type="entry name" value="tonB_Cterm"/>
    <property type="match status" value="1"/>
</dbReference>
<sequence length="200" mass="21487">MRASHVYAPPMALVTTFGLLLLMYSLINTDFELPVVTDPPKIEPVVMAKPEPIETIIEAPTRPEPPALAPEPIAEPVVETQVTSVTEVSVALPSLSRTEALTVSTGGDLMAIVKVAPQYPRLAATRGIEGFVTVEYTVTATGRTADVVIVEAVTTEGQTTSVFDRAAIAAAEQFKYQPRVQDGVAVDVHGVRNRFVFELD</sequence>
<comment type="similarity">
    <text evidence="2 10">Belongs to the TonB family.</text>
</comment>
<keyword evidence="6 10" id="KW-0812">Transmembrane</keyword>
<dbReference type="GO" id="GO:0055085">
    <property type="term" value="P:transmembrane transport"/>
    <property type="evidence" value="ECO:0007669"/>
    <property type="project" value="InterPro"/>
</dbReference>
<feature type="transmembrane region" description="Helical" evidence="10">
    <location>
        <begin position="7"/>
        <end position="27"/>
    </location>
</feature>
<evidence type="ECO:0000256" key="8">
    <source>
        <dbReference type="ARBA" id="ARBA00022989"/>
    </source>
</evidence>
<dbReference type="SUPFAM" id="SSF74653">
    <property type="entry name" value="TolA/TonB C-terminal domain"/>
    <property type="match status" value="1"/>
</dbReference>
<dbReference type="GO" id="GO:0005886">
    <property type="term" value="C:plasma membrane"/>
    <property type="evidence" value="ECO:0007669"/>
    <property type="project" value="UniProtKB-SubCell"/>
</dbReference>
<name>A0A3N1NQR3_9GAMM</name>
<feature type="domain" description="TonB C-terminal" evidence="11">
    <location>
        <begin position="104"/>
        <end position="200"/>
    </location>
</feature>
<keyword evidence="4 10" id="KW-1003">Cell membrane</keyword>
<evidence type="ECO:0000313" key="12">
    <source>
        <dbReference type="EMBL" id="ROQ18545.1"/>
    </source>
</evidence>
<evidence type="ECO:0000256" key="6">
    <source>
        <dbReference type="ARBA" id="ARBA00022692"/>
    </source>
</evidence>
<evidence type="ECO:0000256" key="2">
    <source>
        <dbReference type="ARBA" id="ARBA00006555"/>
    </source>
</evidence>
<evidence type="ECO:0000256" key="7">
    <source>
        <dbReference type="ARBA" id="ARBA00022927"/>
    </source>
</evidence>
<dbReference type="PANTHER" id="PTHR33446">
    <property type="entry name" value="PROTEIN TONB-RELATED"/>
    <property type="match status" value="1"/>
</dbReference>
<dbReference type="InterPro" id="IPR051045">
    <property type="entry name" value="TonB-dependent_transducer"/>
</dbReference>
<keyword evidence="7 10" id="KW-0653">Protein transport</keyword>
<keyword evidence="9 10" id="KW-0472">Membrane</keyword>
<organism evidence="12 13">
    <name type="scientific">Marinimicrobium koreense</name>
    <dbReference type="NCBI Taxonomy" id="306545"/>
    <lineage>
        <taxon>Bacteria</taxon>
        <taxon>Pseudomonadati</taxon>
        <taxon>Pseudomonadota</taxon>
        <taxon>Gammaproteobacteria</taxon>
        <taxon>Cellvibrionales</taxon>
        <taxon>Cellvibrionaceae</taxon>
        <taxon>Marinimicrobium</taxon>
    </lineage>
</organism>
<dbReference type="Gene3D" id="3.30.1150.10">
    <property type="match status" value="1"/>
</dbReference>
<dbReference type="RefSeq" id="WP_123639153.1">
    <property type="nucleotide sequence ID" value="NZ_JBHYFO010000006.1"/>
</dbReference>
<evidence type="ECO:0000256" key="9">
    <source>
        <dbReference type="ARBA" id="ARBA00023136"/>
    </source>
</evidence>
<dbReference type="Proteomes" id="UP000273643">
    <property type="component" value="Unassembled WGS sequence"/>
</dbReference>
<dbReference type="EMBL" id="RJUK01000002">
    <property type="protein sequence ID" value="ROQ18545.1"/>
    <property type="molecule type" value="Genomic_DNA"/>
</dbReference>
<dbReference type="InterPro" id="IPR003538">
    <property type="entry name" value="TonB"/>
</dbReference>
<dbReference type="GO" id="GO:0031992">
    <property type="term" value="F:energy transducer activity"/>
    <property type="evidence" value="ECO:0007669"/>
    <property type="project" value="InterPro"/>
</dbReference>
<dbReference type="InterPro" id="IPR006260">
    <property type="entry name" value="TonB/TolA_C"/>
</dbReference>
<dbReference type="InterPro" id="IPR037682">
    <property type="entry name" value="TonB_C"/>
</dbReference>
<evidence type="ECO:0000256" key="10">
    <source>
        <dbReference type="RuleBase" id="RU362123"/>
    </source>
</evidence>
<dbReference type="OrthoDB" id="1628901at2"/>
<dbReference type="PROSITE" id="PS52015">
    <property type="entry name" value="TONB_CTD"/>
    <property type="match status" value="1"/>
</dbReference>
<dbReference type="Pfam" id="PF03544">
    <property type="entry name" value="TonB_C"/>
    <property type="match status" value="1"/>
</dbReference>
<comment type="function">
    <text evidence="10">Interacts with outer membrane receptor proteins that carry out high-affinity binding and energy dependent uptake into the periplasmic space of specific substrates. It could act to transduce energy from the cytoplasmic membrane to specific energy-requiring processes in the outer membrane, resulting in the release into the periplasm of ligands bound by these outer membrane proteins.</text>
</comment>
<comment type="subcellular location">
    <subcellularLocation>
        <location evidence="1 10">Cell inner membrane</location>
        <topology evidence="1 10">Single-pass membrane protein</topology>
        <orientation evidence="1 10">Periplasmic side</orientation>
    </subcellularLocation>
</comment>
<proteinExistence type="inferred from homology"/>
<dbReference type="PRINTS" id="PR01374">
    <property type="entry name" value="TONBPROTEIN"/>
</dbReference>
<keyword evidence="5 10" id="KW-0997">Cell inner membrane</keyword>
<gene>
    <name evidence="12" type="ORF">EDC38_2773</name>
</gene>
<evidence type="ECO:0000259" key="11">
    <source>
        <dbReference type="PROSITE" id="PS52015"/>
    </source>
</evidence>
<comment type="caution">
    <text evidence="12">The sequence shown here is derived from an EMBL/GenBank/DDBJ whole genome shotgun (WGS) entry which is preliminary data.</text>
</comment>
<evidence type="ECO:0000256" key="5">
    <source>
        <dbReference type="ARBA" id="ARBA00022519"/>
    </source>
</evidence>